<dbReference type="OrthoDB" id="9801500at2"/>
<keyword evidence="4 7" id="KW-0812">Transmembrane</keyword>
<keyword evidence="6" id="KW-0472">Membrane</keyword>
<protein>
    <submittedName>
        <fullName evidence="8">Biopolymer transporter ExbD</fullName>
    </submittedName>
</protein>
<dbReference type="AlphaFoldDB" id="A0A4U0EPE2"/>
<accession>A0A4U0EPE2</accession>
<evidence type="ECO:0000313" key="8">
    <source>
        <dbReference type="EMBL" id="TJY33348.1"/>
    </source>
</evidence>
<comment type="subcellular location">
    <subcellularLocation>
        <location evidence="1">Cell membrane</location>
        <topology evidence="1">Single-pass membrane protein</topology>
    </subcellularLocation>
    <subcellularLocation>
        <location evidence="7">Cell membrane</location>
        <topology evidence="7">Single-pass type II membrane protein</topology>
    </subcellularLocation>
</comment>
<dbReference type="Pfam" id="PF02472">
    <property type="entry name" value="ExbD"/>
    <property type="match status" value="1"/>
</dbReference>
<comment type="similarity">
    <text evidence="2 7">Belongs to the ExbD/TolR family.</text>
</comment>
<name>A0A4U0EPE2_9FLAO</name>
<keyword evidence="7" id="KW-0653">Protein transport</keyword>
<dbReference type="EMBL" id="SUPL01000007">
    <property type="protein sequence ID" value="TJY33348.1"/>
    <property type="molecule type" value="Genomic_DNA"/>
</dbReference>
<evidence type="ECO:0000256" key="4">
    <source>
        <dbReference type="ARBA" id="ARBA00022692"/>
    </source>
</evidence>
<dbReference type="PANTHER" id="PTHR30558:SF3">
    <property type="entry name" value="BIOPOLYMER TRANSPORT PROTEIN EXBD-RELATED"/>
    <property type="match status" value="1"/>
</dbReference>
<dbReference type="InterPro" id="IPR003400">
    <property type="entry name" value="ExbD"/>
</dbReference>
<evidence type="ECO:0000256" key="3">
    <source>
        <dbReference type="ARBA" id="ARBA00022475"/>
    </source>
</evidence>
<evidence type="ECO:0000256" key="1">
    <source>
        <dbReference type="ARBA" id="ARBA00004162"/>
    </source>
</evidence>
<evidence type="ECO:0000256" key="5">
    <source>
        <dbReference type="ARBA" id="ARBA00022989"/>
    </source>
</evidence>
<proteinExistence type="inferred from homology"/>
<comment type="caution">
    <text evidence="8">The sequence shown here is derived from an EMBL/GenBank/DDBJ whole genome shotgun (WGS) entry which is preliminary data.</text>
</comment>
<keyword evidence="7" id="KW-0813">Transport</keyword>
<evidence type="ECO:0000256" key="6">
    <source>
        <dbReference type="ARBA" id="ARBA00023136"/>
    </source>
</evidence>
<dbReference type="GO" id="GO:0022857">
    <property type="term" value="F:transmembrane transporter activity"/>
    <property type="evidence" value="ECO:0007669"/>
    <property type="project" value="InterPro"/>
</dbReference>
<dbReference type="PANTHER" id="PTHR30558">
    <property type="entry name" value="EXBD MEMBRANE COMPONENT OF PMF-DRIVEN MACROMOLECULE IMPORT SYSTEM"/>
    <property type="match status" value="1"/>
</dbReference>
<dbReference type="GO" id="GO:0005886">
    <property type="term" value="C:plasma membrane"/>
    <property type="evidence" value="ECO:0007669"/>
    <property type="project" value="UniProtKB-SubCell"/>
</dbReference>
<dbReference type="Proteomes" id="UP000307657">
    <property type="component" value="Unassembled WGS sequence"/>
</dbReference>
<evidence type="ECO:0000256" key="2">
    <source>
        <dbReference type="ARBA" id="ARBA00005811"/>
    </source>
</evidence>
<organism evidence="8 9">
    <name type="scientific">Pontimicrobium aquaticum</name>
    <dbReference type="NCBI Taxonomy" id="2565367"/>
    <lineage>
        <taxon>Bacteria</taxon>
        <taxon>Pseudomonadati</taxon>
        <taxon>Bacteroidota</taxon>
        <taxon>Flavobacteriia</taxon>
        <taxon>Flavobacteriales</taxon>
        <taxon>Flavobacteriaceae</taxon>
        <taxon>Pontimicrobium</taxon>
    </lineage>
</organism>
<reference evidence="8 9" key="1">
    <citation type="submission" date="2019-04" db="EMBL/GenBank/DDBJ databases">
        <title>Lacinutrix sp. nov., isolated from marine water.</title>
        <authorList>
            <person name="Kim W."/>
        </authorList>
    </citation>
    <scope>NUCLEOTIDE SEQUENCE [LARGE SCALE GENOMIC DNA]</scope>
    <source>
        <strain evidence="8 9">CAU 1491</strain>
    </source>
</reference>
<sequence>MADIAFLLLIFFLVTTTIASEQGIQRKLPKICENDCIIDVNERNILRISINGKQEIMVQNEITSVDKLKGIAKTFIDNNGVKLETSSDNPTKAVISLQSHPQSSYELFIKVQDELSKAYYELRTDYARNVLGKSLEELNKSDKILLKNAYPFIISEAQTK</sequence>
<keyword evidence="3" id="KW-1003">Cell membrane</keyword>
<evidence type="ECO:0000313" key="9">
    <source>
        <dbReference type="Proteomes" id="UP000307657"/>
    </source>
</evidence>
<dbReference type="GO" id="GO:0015031">
    <property type="term" value="P:protein transport"/>
    <property type="evidence" value="ECO:0007669"/>
    <property type="project" value="UniProtKB-KW"/>
</dbReference>
<keyword evidence="9" id="KW-1185">Reference proteome</keyword>
<gene>
    <name evidence="8" type="ORF">E5167_12655</name>
</gene>
<keyword evidence="5" id="KW-1133">Transmembrane helix</keyword>
<evidence type="ECO:0000256" key="7">
    <source>
        <dbReference type="RuleBase" id="RU003879"/>
    </source>
</evidence>